<dbReference type="InterPro" id="IPR052929">
    <property type="entry name" value="RNase_H-like_EbsB-rel"/>
</dbReference>
<dbReference type="Gramene" id="evm.model.03.207">
    <property type="protein sequence ID" value="cds.evm.model.03.207"/>
    <property type="gene ID" value="evm.TU.03.207"/>
</dbReference>
<dbReference type="PANTHER" id="PTHR47074">
    <property type="entry name" value="BNAC02G40300D PROTEIN"/>
    <property type="match status" value="1"/>
</dbReference>
<keyword evidence="2" id="KW-1185">Reference proteome</keyword>
<dbReference type="EnsemblPlants" id="evm.model.03.207">
    <property type="protein sequence ID" value="cds.evm.model.03.207"/>
    <property type="gene ID" value="evm.TU.03.207"/>
</dbReference>
<reference evidence="1" key="2">
    <citation type="submission" date="2021-03" db="UniProtKB">
        <authorList>
            <consortium name="EnsemblPlants"/>
        </authorList>
    </citation>
    <scope>IDENTIFICATION</scope>
</reference>
<dbReference type="AlphaFoldDB" id="A0A803P7U6"/>
<protein>
    <recommendedName>
        <fullName evidence="3">RNase H type-1 domain-containing protein</fullName>
    </recommendedName>
</protein>
<name>A0A803P7U6_CANSA</name>
<dbReference type="Proteomes" id="UP000596661">
    <property type="component" value="Chromosome 3"/>
</dbReference>
<dbReference type="EMBL" id="UZAU01000247">
    <property type="status" value="NOT_ANNOTATED_CDS"/>
    <property type="molecule type" value="Genomic_DNA"/>
</dbReference>
<reference evidence="1" key="1">
    <citation type="submission" date="2018-11" db="EMBL/GenBank/DDBJ databases">
        <authorList>
            <person name="Grassa J C."/>
        </authorList>
    </citation>
    <scope>NUCLEOTIDE SEQUENCE [LARGE SCALE GENOMIC DNA]</scope>
</reference>
<evidence type="ECO:0000313" key="2">
    <source>
        <dbReference type="Proteomes" id="UP000596661"/>
    </source>
</evidence>
<proteinExistence type="predicted"/>
<accession>A0A803P7U6</accession>
<organism evidence="1 2">
    <name type="scientific">Cannabis sativa</name>
    <name type="common">Hemp</name>
    <name type="synonym">Marijuana</name>
    <dbReference type="NCBI Taxonomy" id="3483"/>
    <lineage>
        <taxon>Eukaryota</taxon>
        <taxon>Viridiplantae</taxon>
        <taxon>Streptophyta</taxon>
        <taxon>Embryophyta</taxon>
        <taxon>Tracheophyta</taxon>
        <taxon>Spermatophyta</taxon>
        <taxon>Magnoliopsida</taxon>
        <taxon>eudicotyledons</taxon>
        <taxon>Gunneridae</taxon>
        <taxon>Pentapetalae</taxon>
        <taxon>rosids</taxon>
        <taxon>fabids</taxon>
        <taxon>Rosales</taxon>
        <taxon>Cannabaceae</taxon>
        <taxon>Cannabis</taxon>
    </lineage>
</organism>
<sequence>MLWNKKNVYVERVVSAAITYLDLWKVAQVNRVDVPISSGQNLTGIEHWSKPSIGELKVNCDVALFAKEKSHDMGWIARNHDDGSFIAVAAVKKSGQLDPLVTEAMSLKEALSWVKSNWGGVVTPMGDIPAAMVMETDCLMLVQVIQSNKQIPSPLGLIISECIYLI</sequence>
<dbReference type="PANTHER" id="PTHR47074:SF11">
    <property type="entry name" value="REVERSE TRANSCRIPTASE-LIKE PROTEIN"/>
    <property type="match status" value="1"/>
</dbReference>
<evidence type="ECO:0000313" key="1">
    <source>
        <dbReference type="EnsemblPlants" id="cds.evm.model.03.207"/>
    </source>
</evidence>
<evidence type="ECO:0008006" key="3">
    <source>
        <dbReference type="Google" id="ProtNLM"/>
    </source>
</evidence>